<evidence type="ECO:0000259" key="5">
    <source>
        <dbReference type="Pfam" id="PF25600"/>
    </source>
</evidence>
<evidence type="ECO:0000256" key="3">
    <source>
        <dbReference type="ARBA" id="ARBA00022833"/>
    </source>
</evidence>
<proteinExistence type="predicted"/>
<reference evidence="6 7" key="1">
    <citation type="submission" date="2024-05" db="EMBL/GenBank/DDBJ databases">
        <title>Genome sequencing and assembly of Indian major carp, Cirrhinus mrigala (Hamilton, 1822).</title>
        <authorList>
            <person name="Mohindra V."/>
            <person name="Chowdhury L.M."/>
            <person name="Lal K."/>
            <person name="Jena J.K."/>
        </authorList>
    </citation>
    <scope>NUCLEOTIDE SEQUENCE [LARGE SCALE GENOMIC DNA]</scope>
    <source>
        <strain evidence="6">CM1030</strain>
        <tissue evidence="6">Blood</tissue>
    </source>
</reference>
<comment type="caution">
    <text evidence="6">The sequence shown here is derived from an EMBL/GenBank/DDBJ whole genome shotgun (WGS) entry which is preliminary data.</text>
</comment>
<organism evidence="6 7">
    <name type="scientific">Cirrhinus mrigala</name>
    <name type="common">Mrigala</name>
    <dbReference type="NCBI Taxonomy" id="683832"/>
    <lineage>
        <taxon>Eukaryota</taxon>
        <taxon>Metazoa</taxon>
        <taxon>Chordata</taxon>
        <taxon>Craniata</taxon>
        <taxon>Vertebrata</taxon>
        <taxon>Euteleostomi</taxon>
        <taxon>Actinopterygii</taxon>
        <taxon>Neopterygii</taxon>
        <taxon>Teleostei</taxon>
        <taxon>Ostariophysi</taxon>
        <taxon>Cypriniformes</taxon>
        <taxon>Cyprinidae</taxon>
        <taxon>Labeoninae</taxon>
        <taxon>Labeonini</taxon>
        <taxon>Cirrhinus</taxon>
    </lineage>
</organism>
<feature type="non-terminal residue" evidence="6">
    <location>
        <position position="1"/>
    </location>
</feature>
<dbReference type="PANTHER" id="PTHR25465">
    <property type="entry name" value="B-BOX DOMAIN CONTAINING"/>
    <property type="match status" value="1"/>
</dbReference>
<dbReference type="InterPro" id="IPR058030">
    <property type="entry name" value="TRIM8/14/16/25/29/45/65_CC"/>
</dbReference>
<keyword evidence="7" id="KW-1185">Reference proteome</keyword>
<evidence type="ECO:0000256" key="4">
    <source>
        <dbReference type="SAM" id="Coils"/>
    </source>
</evidence>
<sequence>HSARTAVQDCERIFTELIRSIERRQSEVTQWIRDQERAAVSPAKGRMEQLKQEINDLKRRNAELEKLLHTQDNIQFLQ</sequence>
<feature type="domain" description="TRIM8/14/16/25/29/45/65 coiled-coil region" evidence="5">
    <location>
        <begin position="1"/>
        <end position="78"/>
    </location>
</feature>
<feature type="coiled-coil region" evidence="4">
    <location>
        <begin position="40"/>
        <end position="74"/>
    </location>
</feature>
<dbReference type="Proteomes" id="UP001529510">
    <property type="component" value="Unassembled WGS sequence"/>
</dbReference>
<keyword evidence="4" id="KW-0175">Coiled coil</keyword>
<keyword evidence="1" id="KW-0479">Metal-binding</keyword>
<gene>
    <name evidence="6" type="ORF">M9458_008972</name>
</gene>
<accession>A0ABD0RBG3</accession>
<name>A0ABD0RBG3_CIRMR</name>
<dbReference type="Pfam" id="PF25600">
    <property type="entry name" value="TRIM_CC"/>
    <property type="match status" value="1"/>
</dbReference>
<protein>
    <recommendedName>
        <fullName evidence="5">TRIM8/14/16/25/29/45/65 coiled-coil region domain-containing protein</fullName>
    </recommendedName>
</protein>
<evidence type="ECO:0000256" key="1">
    <source>
        <dbReference type="ARBA" id="ARBA00022723"/>
    </source>
</evidence>
<keyword evidence="3" id="KW-0862">Zinc</keyword>
<dbReference type="InterPro" id="IPR051051">
    <property type="entry name" value="E3_ubiq-ligase_TRIM/RNF"/>
</dbReference>
<feature type="non-terminal residue" evidence="6">
    <location>
        <position position="78"/>
    </location>
</feature>
<evidence type="ECO:0000256" key="2">
    <source>
        <dbReference type="ARBA" id="ARBA00022771"/>
    </source>
</evidence>
<dbReference type="GO" id="GO:0008270">
    <property type="term" value="F:zinc ion binding"/>
    <property type="evidence" value="ECO:0007669"/>
    <property type="project" value="UniProtKB-KW"/>
</dbReference>
<dbReference type="AlphaFoldDB" id="A0ABD0RBG3"/>
<dbReference type="EMBL" id="JAMKFB020000004">
    <property type="protein sequence ID" value="KAL0195400.1"/>
    <property type="molecule type" value="Genomic_DNA"/>
</dbReference>
<evidence type="ECO:0000313" key="6">
    <source>
        <dbReference type="EMBL" id="KAL0195400.1"/>
    </source>
</evidence>
<keyword evidence="2" id="KW-0863">Zinc-finger</keyword>
<evidence type="ECO:0000313" key="7">
    <source>
        <dbReference type="Proteomes" id="UP001529510"/>
    </source>
</evidence>
<dbReference type="PANTHER" id="PTHR25465:SF5">
    <property type="entry name" value="E3 UBIQUITIN_ISG15 LIGASE TRIM25-RELATED"/>
    <property type="match status" value="1"/>
</dbReference>